<evidence type="ECO:0000313" key="3">
    <source>
        <dbReference type="Proteomes" id="UP001501758"/>
    </source>
</evidence>
<keyword evidence="1" id="KW-0812">Transmembrane</keyword>
<feature type="transmembrane region" description="Helical" evidence="1">
    <location>
        <begin position="75"/>
        <end position="97"/>
    </location>
</feature>
<feature type="transmembrane region" description="Helical" evidence="1">
    <location>
        <begin position="9"/>
        <end position="27"/>
    </location>
</feature>
<keyword evidence="1" id="KW-1133">Transmembrane helix</keyword>
<sequence>MKISKNKELFILGSSAILITLFLFFIDEGNYNFNWLEEPFVWVIFGIYAIPIFLGQLFIYKVFLKNSRSTKKIMLSIFGGSIIGITATVSILLSGILT</sequence>
<evidence type="ECO:0000256" key="1">
    <source>
        <dbReference type="SAM" id="Phobius"/>
    </source>
</evidence>
<gene>
    <name evidence="2" type="ORF">GCM10009430_18810</name>
</gene>
<protein>
    <submittedName>
        <fullName evidence="2">Uncharacterized protein</fullName>
    </submittedName>
</protein>
<comment type="caution">
    <text evidence="2">The sequence shown here is derived from an EMBL/GenBank/DDBJ whole genome shotgun (WGS) entry which is preliminary data.</text>
</comment>
<dbReference type="RefSeq" id="WP_343912075.1">
    <property type="nucleotide sequence ID" value="NZ_BAAAGE010000002.1"/>
</dbReference>
<organism evidence="2 3">
    <name type="scientific">Aquimarina litoralis</name>
    <dbReference type="NCBI Taxonomy" id="584605"/>
    <lineage>
        <taxon>Bacteria</taxon>
        <taxon>Pseudomonadati</taxon>
        <taxon>Bacteroidota</taxon>
        <taxon>Flavobacteriia</taxon>
        <taxon>Flavobacteriales</taxon>
        <taxon>Flavobacteriaceae</taxon>
        <taxon>Aquimarina</taxon>
    </lineage>
</organism>
<reference evidence="2 3" key="1">
    <citation type="journal article" date="2019" name="Int. J. Syst. Evol. Microbiol.">
        <title>The Global Catalogue of Microorganisms (GCM) 10K type strain sequencing project: providing services to taxonomists for standard genome sequencing and annotation.</title>
        <authorList>
            <consortium name="The Broad Institute Genomics Platform"/>
            <consortium name="The Broad Institute Genome Sequencing Center for Infectious Disease"/>
            <person name="Wu L."/>
            <person name="Ma J."/>
        </authorList>
    </citation>
    <scope>NUCLEOTIDE SEQUENCE [LARGE SCALE GENOMIC DNA]</scope>
    <source>
        <strain evidence="2 3">JCM 15974</strain>
    </source>
</reference>
<accession>A0ABN1IQV4</accession>
<evidence type="ECO:0000313" key="2">
    <source>
        <dbReference type="EMBL" id="GAA0719580.1"/>
    </source>
</evidence>
<dbReference type="EMBL" id="BAAAGE010000002">
    <property type="protein sequence ID" value="GAA0719580.1"/>
    <property type="molecule type" value="Genomic_DNA"/>
</dbReference>
<keyword evidence="1" id="KW-0472">Membrane</keyword>
<feature type="transmembrane region" description="Helical" evidence="1">
    <location>
        <begin position="39"/>
        <end position="63"/>
    </location>
</feature>
<proteinExistence type="predicted"/>
<dbReference type="Proteomes" id="UP001501758">
    <property type="component" value="Unassembled WGS sequence"/>
</dbReference>
<name>A0ABN1IQV4_9FLAO</name>
<keyword evidence="3" id="KW-1185">Reference proteome</keyword>